<organism evidence="1 2">
    <name type="scientific">Mucuna pruriens</name>
    <name type="common">Velvet bean</name>
    <name type="synonym">Dolichos pruriens</name>
    <dbReference type="NCBI Taxonomy" id="157652"/>
    <lineage>
        <taxon>Eukaryota</taxon>
        <taxon>Viridiplantae</taxon>
        <taxon>Streptophyta</taxon>
        <taxon>Embryophyta</taxon>
        <taxon>Tracheophyta</taxon>
        <taxon>Spermatophyta</taxon>
        <taxon>Magnoliopsida</taxon>
        <taxon>eudicotyledons</taxon>
        <taxon>Gunneridae</taxon>
        <taxon>Pentapetalae</taxon>
        <taxon>rosids</taxon>
        <taxon>fabids</taxon>
        <taxon>Fabales</taxon>
        <taxon>Fabaceae</taxon>
        <taxon>Papilionoideae</taxon>
        <taxon>50 kb inversion clade</taxon>
        <taxon>NPAAA clade</taxon>
        <taxon>indigoferoid/millettioid clade</taxon>
        <taxon>Phaseoleae</taxon>
        <taxon>Mucuna</taxon>
    </lineage>
</organism>
<evidence type="ECO:0000313" key="2">
    <source>
        <dbReference type="Proteomes" id="UP000257109"/>
    </source>
</evidence>
<dbReference type="OrthoDB" id="1193898at2759"/>
<name>A0A371HZM0_MUCPR</name>
<comment type="caution">
    <text evidence="1">The sequence shown here is derived from an EMBL/GenBank/DDBJ whole genome shotgun (WGS) entry which is preliminary data.</text>
</comment>
<sequence length="82" mass="9661">MENVRYLEEVEFEKEENIRNVVFNEKFVNDIGQVLVPITVQDDIGLTEDDPINFYQVMQSSNSQKWIDAMKDEMKSMQDNVV</sequence>
<reference evidence="1" key="1">
    <citation type="submission" date="2018-05" db="EMBL/GenBank/DDBJ databases">
        <title>Draft genome of Mucuna pruriens seed.</title>
        <authorList>
            <person name="Nnadi N.E."/>
            <person name="Vos R."/>
            <person name="Hasami M.H."/>
            <person name="Devisetty U.K."/>
            <person name="Aguiy J.C."/>
        </authorList>
    </citation>
    <scope>NUCLEOTIDE SEQUENCE [LARGE SCALE GENOMIC DNA]</scope>
    <source>
        <strain evidence="1">JCA_2017</strain>
    </source>
</reference>
<dbReference type="Proteomes" id="UP000257109">
    <property type="component" value="Unassembled WGS sequence"/>
</dbReference>
<protein>
    <recommendedName>
        <fullName evidence="3">Copia protein</fullName>
    </recommendedName>
</protein>
<gene>
    <name evidence="1" type="ORF">CR513_07553</name>
</gene>
<accession>A0A371HZM0</accession>
<evidence type="ECO:0008006" key="3">
    <source>
        <dbReference type="Google" id="ProtNLM"/>
    </source>
</evidence>
<dbReference type="EMBL" id="QJKJ01001317">
    <property type="protein sequence ID" value="RDY08242.1"/>
    <property type="molecule type" value="Genomic_DNA"/>
</dbReference>
<keyword evidence="2" id="KW-1185">Reference proteome</keyword>
<dbReference type="AlphaFoldDB" id="A0A371HZM0"/>
<proteinExistence type="predicted"/>
<feature type="non-terminal residue" evidence="1">
    <location>
        <position position="1"/>
    </location>
</feature>
<evidence type="ECO:0000313" key="1">
    <source>
        <dbReference type="EMBL" id="RDY08242.1"/>
    </source>
</evidence>